<feature type="compositionally biased region" description="Polar residues" evidence="2">
    <location>
        <begin position="238"/>
        <end position="267"/>
    </location>
</feature>
<sequence length="375" mass="41889">MAPRQYLGERARAMARDAIRAGRQGYHRAHIPTRTIYKAQAAQQTPKPTTIPQIPIRTTRSLLSINYPYRVGKATTRYVAFGVKNVMNMIGRNPGMALAAFGLMLVGKHLYRQRLRGQAAAAARSIIDAAGMYLDDQGEAVIRDNSKMARPRVDQKDQRRIQTREGLRSVPGTASAVEIKTSTRTRRVVTEADGSSPSISRVTRCVPPQQGRHVVERVRISPDSSTTYTSPLRGAGTEPSTLGSIRTSSPNTEIGDSDPSVSEVTQDQARRRGDLNARHAQYTERLARREAALSKRQTEWLEADEISTRAKELSDQAVAVSENALEAFDRSRGALFQTMRKLENAKSSRDLAKEKVDEIERQREELELEIHVDWE</sequence>
<reference evidence="3 4" key="1">
    <citation type="submission" date="2019-07" db="EMBL/GenBank/DDBJ databases">
        <title>Finished genome of Venturia effusa.</title>
        <authorList>
            <person name="Young C.A."/>
            <person name="Cox M.P."/>
            <person name="Ganley A.R.D."/>
            <person name="David W.J."/>
        </authorList>
    </citation>
    <scope>NUCLEOTIDE SEQUENCE [LARGE SCALE GENOMIC DNA]</scope>
    <source>
        <strain evidence="4">albino</strain>
    </source>
</reference>
<feature type="region of interest" description="Disordered" evidence="2">
    <location>
        <begin position="223"/>
        <end position="276"/>
    </location>
</feature>
<gene>
    <name evidence="3" type="ORF">FKW77_000594</name>
</gene>
<accession>A0A517LJK1</accession>
<proteinExistence type="predicted"/>
<evidence type="ECO:0000313" key="4">
    <source>
        <dbReference type="Proteomes" id="UP000316270"/>
    </source>
</evidence>
<evidence type="ECO:0000313" key="3">
    <source>
        <dbReference type="EMBL" id="QDS75820.1"/>
    </source>
</evidence>
<protein>
    <submittedName>
        <fullName evidence="3">Uncharacterized protein</fullName>
    </submittedName>
</protein>
<organism evidence="3 4">
    <name type="scientific">Venturia effusa</name>
    <dbReference type="NCBI Taxonomy" id="50376"/>
    <lineage>
        <taxon>Eukaryota</taxon>
        <taxon>Fungi</taxon>
        <taxon>Dikarya</taxon>
        <taxon>Ascomycota</taxon>
        <taxon>Pezizomycotina</taxon>
        <taxon>Dothideomycetes</taxon>
        <taxon>Pleosporomycetidae</taxon>
        <taxon>Venturiales</taxon>
        <taxon>Venturiaceae</taxon>
        <taxon>Venturia</taxon>
    </lineage>
</organism>
<name>A0A517LJK1_9PEZI</name>
<evidence type="ECO:0000256" key="2">
    <source>
        <dbReference type="SAM" id="MobiDB-lite"/>
    </source>
</evidence>
<evidence type="ECO:0000256" key="1">
    <source>
        <dbReference type="SAM" id="Coils"/>
    </source>
</evidence>
<dbReference type="Proteomes" id="UP000316270">
    <property type="component" value="Chromosome 14"/>
</dbReference>
<dbReference type="AlphaFoldDB" id="A0A517LJK1"/>
<feature type="coiled-coil region" evidence="1">
    <location>
        <begin position="342"/>
        <end position="369"/>
    </location>
</feature>
<keyword evidence="1" id="KW-0175">Coiled coil</keyword>
<dbReference type="EMBL" id="CP042198">
    <property type="protein sequence ID" value="QDS75820.1"/>
    <property type="molecule type" value="Genomic_DNA"/>
</dbReference>
<keyword evidence="4" id="KW-1185">Reference proteome</keyword>